<feature type="region of interest" description="Disordered" evidence="2">
    <location>
        <begin position="161"/>
        <end position="194"/>
    </location>
</feature>
<accession>A0AAU8LWD9</accession>
<evidence type="ECO:0000256" key="1">
    <source>
        <dbReference type="SAM" id="Coils"/>
    </source>
</evidence>
<reference evidence="4" key="2">
    <citation type="submission" date="2024-06" db="EMBL/GenBank/DDBJ databases">
        <authorList>
            <person name="Plum-Jensen L.E."/>
            <person name="Schramm A."/>
            <person name="Marshall I.P.G."/>
        </authorList>
    </citation>
    <scope>NUCLEOTIDE SEQUENCE</scope>
    <source>
        <strain evidence="4">Rat1</strain>
    </source>
</reference>
<feature type="coiled-coil region" evidence="1">
    <location>
        <begin position="68"/>
        <end position="95"/>
    </location>
</feature>
<dbReference type="KEGG" id="eaj:Q3M24_03670"/>
<evidence type="ECO:0000256" key="3">
    <source>
        <dbReference type="SAM" id="Phobius"/>
    </source>
</evidence>
<keyword evidence="3" id="KW-0812">Transmembrane</keyword>
<dbReference type="AlphaFoldDB" id="A0AAU8LWD9"/>
<proteinExistence type="predicted"/>
<dbReference type="EMBL" id="CP159373">
    <property type="protein sequence ID" value="XCN73865.1"/>
    <property type="molecule type" value="Genomic_DNA"/>
</dbReference>
<sequence length="194" mass="21314">MMRFLPGIFLLQAVTGGLAYLLITGGSSIENNLLFALVALDIAFILLMALWFSSLARQNNFAAMESLKEAHAKEREKLRVNAERQKNRLVNKKHKEILRETKRAYAMTNIKAGTVVTGLVVLGGVLLYTQFITFGSMLLTAGGGGLLGYLARAKQENLFRRGPSSLSEISPKATEKQEQKKLTKTSPQSAKELG</sequence>
<feature type="transmembrane region" description="Helical" evidence="3">
    <location>
        <begin position="35"/>
        <end position="56"/>
    </location>
</feature>
<evidence type="ECO:0000313" key="4">
    <source>
        <dbReference type="EMBL" id="XCN73865.1"/>
    </source>
</evidence>
<gene>
    <name evidence="4" type="ORF">Q3M24_03670</name>
</gene>
<keyword evidence="3" id="KW-0472">Membrane</keyword>
<keyword evidence="1" id="KW-0175">Coiled coil</keyword>
<organism evidence="4">
    <name type="scientific">Candidatus Electrothrix aestuarii</name>
    <dbReference type="NCBI Taxonomy" id="3062594"/>
    <lineage>
        <taxon>Bacteria</taxon>
        <taxon>Pseudomonadati</taxon>
        <taxon>Thermodesulfobacteriota</taxon>
        <taxon>Desulfobulbia</taxon>
        <taxon>Desulfobulbales</taxon>
        <taxon>Desulfobulbaceae</taxon>
        <taxon>Candidatus Electrothrix</taxon>
    </lineage>
</organism>
<feature type="transmembrane region" description="Helical" evidence="3">
    <location>
        <begin position="104"/>
        <end position="125"/>
    </location>
</feature>
<feature type="transmembrane region" description="Helical" evidence="3">
    <location>
        <begin position="131"/>
        <end position="151"/>
    </location>
</feature>
<protein>
    <submittedName>
        <fullName evidence="4">Uncharacterized protein</fullName>
    </submittedName>
</protein>
<evidence type="ECO:0000256" key="2">
    <source>
        <dbReference type="SAM" id="MobiDB-lite"/>
    </source>
</evidence>
<reference evidence="4" key="1">
    <citation type="journal article" date="2024" name="Syst. Appl. Microbiol.">
        <title>First single-strain enrichments of Electrothrix cable bacteria, description of E. aestuarii sp. nov. and E. rattekaaiensis sp. nov., and proposal of a cable bacteria taxonomy following the rules of the SeqCode.</title>
        <authorList>
            <person name="Plum-Jensen L.E."/>
            <person name="Schramm A."/>
            <person name="Marshall I.P.G."/>
        </authorList>
    </citation>
    <scope>NUCLEOTIDE SEQUENCE</scope>
    <source>
        <strain evidence="4">Rat1</strain>
    </source>
</reference>
<name>A0AAU8LWD9_9BACT</name>
<keyword evidence="3" id="KW-1133">Transmembrane helix</keyword>